<dbReference type="GO" id="GO:0003677">
    <property type="term" value="F:DNA binding"/>
    <property type="evidence" value="ECO:0007669"/>
    <property type="project" value="InterPro"/>
</dbReference>
<reference evidence="2 3" key="1">
    <citation type="submission" date="2011-04" db="EMBL/GenBank/DDBJ databases">
        <title>The Genome Sequence of Dysgonomonas gadei ATCC BAA-286.</title>
        <authorList>
            <consortium name="The Broad Institute Genome Sequencing Platform"/>
            <person name="Earl A."/>
            <person name="Ward D."/>
            <person name="Feldgarden M."/>
            <person name="Gevers D."/>
            <person name="Pudlo N."/>
            <person name="Martens E."/>
            <person name="Allen-Vercoe E."/>
            <person name="Young S.K."/>
            <person name="Zeng Q."/>
            <person name="Gargeya S."/>
            <person name="Fitzgerald M."/>
            <person name="Haas B."/>
            <person name="Abouelleil A."/>
            <person name="Alvarado L."/>
            <person name="Arachchi H.M."/>
            <person name="Berlin A."/>
            <person name="Brown A."/>
            <person name="Chapman S.B."/>
            <person name="Chen Z."/>
            <person name="Dunbar C."/>
            <person name="Freedman E."/>
            <person name="Gearin G."/>
            <person name="Gellesch M."/>
            <person name="Goldberg J."/>
            <person name="Griggs A."/>
            <person name="Gujja S."/>
            <person name="Heiman D."/>
            <person name="Howarth C."/>
            <person name="Larson L."/>
            <person name="Lui A."/>
            <person name="MacDonald P.J.P."/>
            <person name="Mehta T."/>
            <person name="Montmayeur A."/>
            <person name="Murphy C."/>
            <person name="Neiman D."/>
            <person name="Pearson M."/>
            <person name="Priest M."/>
            <person name="Roberts A."/>
            <person name="Saif S."/>
            <person name="Shea T."/>
            <person name="Shenoy N."/>
            <person name="Sisk P."/>
            <person name="Stolte C."/>
            <person name="Sykes S."/>
            <person name="Yandava C."/>
            <person name="Wortman J."/>
            <person name="Nusbaum C."/>
            <person name="Birren B."/>
        </authorList>
    </citation>
    <scope>NUCLEOTIDE SEQUENCE [LARGE SCALE GENOMIC DNA]</scope>
    <source>
        <strain evidence="2 3">ATCC BAA-286</strain>
    </source>
</reference>
<organism evidence="2 3">
    <name type="scientific">Dysgonomonas gadei ATCC BAA-286</name>
    <dbReference type="NCBI Taxonomy" id="742766"/>
    <lineage>
        <taxon>Bacteria</taxon>
        <taxon>Pseudomonadati</taxon>
        <taxon>Bacteroidota</taxon>
        <taxon>Bacteroidia</taxon>
        <taxon>Bacteroidales</taxon>
        <taxon>Dysgonomonadaceae</taxon>
        <taxon>Dysgonomonas</taxon>
    </lineage>
</organism>
<accession>F5J280</accession>
<dbReference type="HOGENOM" id="CLU_1589852_0_0_10"/>
<comment type="caution">
    <text evidence="2">The sequence shown here is derived from an EMBL/GenBank/DDBJ whole genome shotgun (WGS) entry which is preliminary data.</text>
</comment>
<name>F5J280_9BACT</name>
<keyword evidence="3" id="KW-1185">Reference proteome</keyword>
<dbReference type="SUPFAM" id="SSF53098">
    <property type="entry name" value="Ribonuclease H-like"/>
    <property type="match status" value="1"/>
</dbReference>
<dbReference type="InterPro" id="IPR012337">
    <property type="entry name" value="RNaseH-like_sf"/>
</dbReference>
<protein>
    <recommendedName>
        <fullName evidence="1">Transposase IS4-like domain-containing protein</fullName>
    </recommendedName>
</protein>
<dbReference type="PANTHER" id="PTHR33258">
    <property type="entry name" value="TRANSPOSASE INSL FOR INSERTION SEQUENCE ELEMENT IS186A-RELATED"/>
    <property type="match status" value="1"/>
</dbReference>
<dbReference type="Proteomes" id="UP000004913">
    <property type="component" value="Unassembled WGS sequence"/>
</dbReference>
<dbReference type="AlphaFoldDB" id="F5J280"/>
<dbReference type="Gene3D" id="3.90.350.10">
    <property type="entry name" value="Transposase Inhibitor Protein From Tn5, Chain A, domain 1"/>
    <property type="match status" value="1"/>
</dbReference>
<dbReference type="InterPro" id="IPR002559">
    <property type="entry name" value="Transposase_11"/>
</dbReference>
<feature type="domain" description="Transposase IS4-like" evidence="1">
    <location>
        <begin position="30"/>
        <end position="113"/>
    </location>
</feature>
<proteinExistence type="predicted"/>
<dbReference type="EMBL" id="ADLV01000039">
    <property type="protein sequence ID" value="EGK00336.1"/>
    <property type="molecule type" value="Genomic_DNA"/>
</dbReference>
<evidence type="ECO:0000259" key="1">
    <source>
        <dbReference type="Pfam" id="PF01609"/>
    </source>
</evidence>
<gene>
    <name evidence="2" type="ORF">HMPREF9455_03475</name>
</gene>
<evidence type="ECO:0000313" key="3">
    <source>
        <dbReference type="Proteomes" id="UP000004913"/>
    </source>
</evidence>
<dbReference type="eggNOG" id="COG3385">
    <property type="taxonomic scope" value="Bacteria"/>
</dbReference>
<sequence length="167" mass="19594">SNSGEYTALKKEPYTGIKSDQIGVFTTGNSPKRYPEKIRKIRYYDTVQNREFVFLTNDLVSDAKTITELYRKRWSIELFFKWIKQHLKIKQFWGTTENAVKIQVNCAVIAYCLIAIVAKKLKTERTIYELLQIFGKSLLDKTPINQLINKSDYKNVKEQIDNLLLFN</sequence>
<dbReference type="RefSeq" id="WP_006801008.1">
    <property type="nucleotide sequence ID" value="NZ_GL891988.1"/>
</dbReference>
<feature type="non-terminal residue" evidence="2">
    <location>
        <position position="1"/>
    </location>
</feature>
<dbReference type="GO" id="GO:0004803">
    <property type="term" value="F:transposase activity"/>
    <property type="evidence" value="ECO:0007669"/>
    <property type="project" value="InterPro"/>
</dbReference>
<dbReference type="PANTHER" id="PTHR33258:SF1">
    <property type="entry name" value="TRANSPOSASE INSL FOR INSERTION SEQUENCE ELEMENT IS186A-RELATED"/>
    <property type="match status" value="1"/>
</dbReference>
<dbReference type="GO" id="GO:0006313">
    <property type="term" value="P:DNA transposition"/>
    <property type="evidence" value="ECO:0007669"/>
    <property type="project" value="InterPro"/>
</dbReference>
<dbReference type="Pfam" id="PF01609">
    <property type="entry name" value="DDE_Tnp_1"/>
    <property type="match status" value="1"/>
</dbReference>
<evidence type="ECO:0000313" key="2">
    <source>
        <dbReference type="EMBL" id="EGK00336.1"/>
    </source>
</evidence>
<dbReference type="STRING" id="742766.HMPREF9455_03475"/>